<dbReference type="InterPro" id="IPR012910">
    <property type="entry name" value="Plug_dom"/>
</dbReference>
<dbReference type="PANTHER" id="PTHR40980:SF4">
    <property type="entry name" value="TONB-DEPENDENT RECEPTOR-LIKE BETA-BARREL DOMAIN-CONTAINING PROTEIN"/>
    <property type="match status" value="1"/>
</dbReference>
<dbReference type="AlphaFoldDB" id="A0A9D2UJ50"/>
<feature type="domain" description="TonB-dependent receptor plug" evidence="6">
    <location>
        <begin position="142"/>
        <end position="220"/>
    </location>
</feature>
<feature type="signal peptide" evidence="5">
    <location>
        <begin position="1"/>
        <end position="19"/>
    </location>
</feature>
<feature type="domain" description="Outer membrane protein beta-barrel" evidence="7">
    <location>
        <begin position="371"/>
        <end position="788"/>
    </location>
</feature>
<dbReference type="SUPFAM" id="SSF49464">
    <property type="entry name" value="Carboxypeptidase regulatory domain-like"/>
    <property type="match status" value="1"/>
</dbReference>
<dbReference type="Gene3D" id="2.170.130.10">
    <property type="entry name" value="TonB-dependent receptor, plug domain"/>
    <property type="match status" value="1"/>
</dbReference>
<dbReference type="Pfam" id="PF13620">
    <property type="entry name" value="CarboxypepD_reg"/>
    <property type="match status" value="1"/>
</dbReference>
<evidence type="ECO:0000256" key="1">
    <source>
        <dbReference type="ARBA" id="ARBA00004442"/>
    </source>
</evidence>
<dbReference type="PANTHER" id="PTHR40980">
    <property type="entry name" value="PLUG DOMAIN-CONTAINING PROTEIN"/>
    <property type="match status" value="1"/>
</dbReference>
<dbReference type="Gene3D" id="2.60.40.1120">
    <property type="entry name" value="Carboxypeptidase-like, regulatory domain"/>
    <property type="match status" value="1"/>
</dbReference>
<evidence type="ECO:0000313" key="9">
    <source>
        <dbReference type="Proteomes" id="UP000787625"/>
    </source>
</evidence>
<dbReference type="SUPFAM" id="SSF56935">
    <property type="entry name" value="Porins"/>
    <property type="match status" value="1"/>
</dbReference>
<dbReference type="Pfam" id="PF07715">
    <property type="entry name" value="Plug"/>
    <property type="match status" value="1"/>
</dbReference>
<feature type="compositionally biased region" description="Basic and acidic residues" evidence="4">
    <location>
        <begin position="797"/>
        <end position="806"/>
    </location>
</feature>
<dbReference type="InterPro" id="IPR008969">
    <property type="entry name" value="CarboxyPept-like_regulatory"/>
</dbReference>
<name>A0A9D2UJ50_9BACT</name>
<proteinExistence type="predicted"/>
<evidence type="ECO:0000256" key="3">
    <source>
        <dbReference type="ARBA" id="ARBA00023237"/>
    </source>
</evidence>
<dbReference type="EMBL" id="DWUP01000143">
    <property type="protein sequence ID" value="HJD53313.1"/>
    <property type="molecule type" value="Genomic_DNA"/>
</dbReference>
<comment type="subcellular location">
    <subcellularLocation>
        <location evidence="1">Cell outer membrane</location>
    </subcellularLocation>
</comment>
<comment type="caution">
    <text evidence="8">The sequence shown here is derived from an EMBL/GenBank/DDBJ whole genome shotgun (WGS) entry which is preliminary data.</text>
</comment>
<dbReference type="InterPro" id="IPR037066">
    <property type="entry name" value="Plug_dom_sf"/>
</dbReference>
<organism evidence="8 9">
    <name type="scientific">Candidatus Avibacteroides avistercoris</name>
    <dbReference type="NCBI Taxonomy" id="2840690"/>
    <lineage>
        <taxon>Bacteria</taxon>
        <taxon>Pseudomonadati</taxon>
        <taxon>Bacteroidota</taxon>
        <taxon>Bacteroidia</taxon>
        <taxon>Bacteroidales</taxon>
        <taxon>Bacteroidaceae</taxon>
        <taxon>Bacteroidaceae incertae sedis</taxon>
        <taxon>Candidatus Avibacteroides</taxon>
    </lineage>
</organism>
<dbReference type="InterPro" id="IPR036942">
    <property type="entry name" value="Beta-barrel_TonB_sf"/>
</dbReference>
<keyword evidence="8" id="KW-0675">Receptor</keyword>
<keyword evidence="2" id="KW-0472">Membrane</keyword>
<gene>
    <name evidence="8" type="ORF">IAA93_06285</name>
</gene>
<dbReference type="GO" id="GO:0009279">
    <property type="term" value="C:cell outer membrane"/>
    <property type="evidence" value="ECO:0007669"/>
    <property type="project" value="UniProtKB-SubCell"/>
</dbReference>
<evidence type="ECO:0000256" key="4">
    <source>
        <dbReference type="SAM" id="MobiDB-lite"/>
    </source>
</evidence>
<evidence type="ECO:0000313" key="8">
    <source>
        <dbReference type="EMBL" id="HJD53313.1"/>
    </source>
</evidence>
<evidence type="ECO:0000256" key="2">
    <source>
        <dbReference type="ARBA" id="ARBA00023136"/>
    </source>
</evidence>
<reference evidence="8" key="1">
    <citation type="journal article" date="2021" name="PeerJ">
        <title>Extensive microbial diversity within the chicken gut microbiome revealed by metagenomics and culture.</title>
        <authorList>
            <person name="Gilroy R."/>
            <person name="Ravi A."/>
            <person name="Getino M."/>
            <person name="Pursley I."/>
            <person name="Horton D.L."/>
            <person name="Alikhan N.F."/>
            <person name="Baker D."/>
            <person name="Gharbi K."/>
            <person name="Hall N."/>
            <person name="Watson M."/>
            <person name="Adriaenssens E.M."/>
            <person name="Foster-Nyarko E."/>
            <person name="Jarju S."/>
            <person name="Secka A."/>
            <person name="Antonio M."/>
            <person name="Oren A."/>
            <person name="Chaudhuri R.R."/>
            <person name="La Ragione R."/>
            <person name="Hildebrand F."/>
            <person name="Pallen M.J."/>
        </authorList>
    </citation>
    <scope>NUCLEOTIDE SEQUENCE</scope>
    <source>
        <strain evidence="8">MalCec1-1739</strain>
    </source>
</reference>
<evidence type="ECO:0000256" key="5">
    <source>
        <dbReference type="SAM" id="SignalP"/>
    </source>
</evidence>
<keyword evidence="5" id="KW-0732">Signal</keyword>
<reference evidence="8" key="2">
    <citation type="submission" date="2021-04" db="EMBL/GenBank/DDBJ databases">
        <authorList>
            <person name="Gilroy R."/>
        </authorList>
    </citation>
    <scope>NUCLEOTIDE SEQUENCE</scope>
    <source>
        <strain evidence="8">MalCec1-1739</strain>
    </source>
</reference>
<evidence type="ECO:0000259" key="7">
    <source>
        <dbReference type="Pfam" id="PF14905"/>
    </source>
</evidence>
<keyword evidence="3" id="KW-0998">Cell outer membrane</keyword>
<dbReference type="InterPro" id="IPR041700">
    <property type="entry name" value="OMP_b-brl_3"/>
</dbReference>
<dbReference type="Pfam" id="PF14905">
    <property type="entry name" value="OMP_b-brl_3"/>
    <property type="match status" value="1"/>
</dbReference>
<feature type="chain" id="PRO_5038395528" evidence="5">
    <location>
        <begin position="20"/>
        <end position="816"/>
    </location>
</feature>
<sequence length="816" mass="90427">MKRLIIFVLTLCVMSAAFAINGVIKGKVTDATTGKPLEFVTVSLSDGAGKAINGAISDIDGEYSFAGLAAGTYEVKFTFLGYKEFSRKVEVTASSPVRGLDVKMVEDTQMLGEVEVVGQKPQMRFEIDKRVFNADKAIAAIGGSASDLLSNVPSIDVDTEGTISLRGNSSVTIWINGKDAGLTSDNQSEILEQLPAETIDRIEVITNPSAKYSPEGTAGIINIILKDDAKPGYYGSVQAQADIQGGVRASANINFTAGKWSGYANAGYRHNRRTNGGYTNREMDGTYLNQVTDGLRKRDNGFFRGGINYKATDKDVLSLSGFGMVGGGSTDNTIDYTSNVPGSYQTAVRQTLGDNTMRGGNVMLTYDRQFDPNRMLSLSASHNRWSMDNGSDYLQTSNYADRTSHSLQRQSSDMNNTGWEFQADYSNAFNENHKLEAGYKGELRDETSPLITLYGTNEADLQPQHNLDNTFGYKRNVQAAYVSYSGKVGNLGIQLGLRGEYSLIKTSSEYFEAGVHGYTPKDTIFNKPKFDLFPSIFLSYSLPKGNELQVNYTRRIRRPWGGMLNSFTNITDSSNISSGNPDLDPQYSNAFELNYIKNWERHMLSVSTYYRSTDDVFERVSYMDGNGVMNTTWLNVTRSVAAGAELVVKNKIHDFIDLTTTINMYYSKLNGFNEWIPSLDAWVSGDSEENFAYDAKLIANFILPRDFSLQLTGSYRSKETIAQGTRRPTYTLDAGIKKSFMDGKINVALTGRDLLDSRHRHTITSGPGFKQESESWRQGRNVRLTISYSFGNMRGSKNRDAGRDDDNMSEGMYEEY</sequence>
<evidence type="ECO:0000259" key="6">
    <source>
        <dbReference type="Pfam" id="PF07715"/>
    </source>
</evidence>
<protein>
    <submittedName>
        <fullName evidence="8">TonB-dependent receptor</fullName>
    </submittedName>
</protein>
<accession>A0A9D2UJ50</accession>
<dbReference type="Gene3D" id="2.40.170.20">
    <property type="entry name" value="TonB-dependent receptor, beta-barrel domain"/>
    <property type="match status" value="1"/>
</dbReference>
<dbReference type="Proteomes" id="UP000787625">
    <property type="component" value="Unassembled WGS sequence"/>
</dbReference>
<feature type="region of interest" description="Disordered" evidence="4">
    <location>
        <begin position="795"/>
        <end position="816"/>
    </location>
</feature>